<dbReference type="Proteomes" id="UP000494365">
    <property type="component" value="Unassembled WGS sequence"/>
</dbReference>
<gene>
    <name evidence="1" type="ORF">LMG28614_04182</name>
</gene>
<sequence>MIARIGRPVVKLVPIAAPAGKRLGIAQGGEVPDTIDAHSAEIAGRFAGGSQS</sequence>
<accession>A0A6S7BCF8</accession>
<evidence type="ECO:0000313" key="2">
    <source>
        <dbReference type="Proteomes" id="UP000494365"/>
    </source>
</evidence>
<keyword evidence="2" id="KW-1185">Reference proteome</keyword>
<name>A0A6S7BCF8_9BURK</name>
<reference evidence="1 2" key="1">
    <citation type="submission" date="2020-04" db="EMBL/GenBank/DDBJ databases">
        <authorList>
            <person name="De Canck E."/>
        </authorList>
    </citation>
    <scope>NUCLEOTIDE SEQUENCE [LARGE SCALE GENOMIC DNA]</scope>
    <source>
        <strain evidence="1 2">LMG 28614</strain>
    </source>
</reference>
<organism evidence="1 2">
    <name type="scientific">Paraburkholderia ultramafica</name>
    <dbReference type="NCBI Taxonomy" id="1544867"/>
    <lineage>
        <taxon>Bacteria</taxon>
        <taxon>Pseudomonadati</taxon>
        <taxon>Pseudomonadota</taxon>
        <taxon>Betaproteobacteria</taxon>
        <taxon>Burkholderiales</taxon>
        <taxon>Burkholderiaceae</taxon>
        <taxon>Paraburkholderia</taxon>
    </lineage>
</organism>
<proteinExistence type="predicted"/>
<evidence type="ECO:0000313" key="1">
    <source>
        <dbReference type="EMBL" id="CAB3795472.1"/>
    </source>
</evidence>
<protein>
    <submittedName>
        <fullName evidence="1">Uncharacterized protein</fullName>
    </submittedName>
</protein>
<dbReference type="EMBL" id="CADIKK010000019">
    <property type="protein sequence ID" value="CAB3795472.1"/>
    <property type="molecule type" value="Genomic_DNA"/>
</dbReference>
<dbReference type="AlphaFoldDB" id="A0A6S7BCF8"/>